<dbReference type="Pfam" id="PF07362">
    <property type="entry name" value="CcdA"/>
    <property type="match status" value="1"/>
</dbReference>
<dbReference type="EMBL" id="AP027370">
    <property type="protein sequence ID" value="BDY13420.1"/>
    <property type="molecule type" value="Genomic_DNA"/>
</dbReference>
<evidence type="ECO:0008006" key="4">
    <source>
        <dbReference type="Google" id="ProtNLM"/>
    </source>
</evidence>
<dbReference type="Proteomes" id="UP001321445">
    <property type="component" value="Chromosome"/>
</dbReference>
<evidence type="ECO:0000256" key="1">
    <source>
        <dbReference type="ARBA" id="ARBA00022649"/>
    </source>
</evidence>
<gene>
    <name evidence="2" type="ORF">HCR_17320</name>
</gene>
<dbReference type="InterPro" id="IPR009956">
    <property type="entry name" value="Post-segregation_anti-tox_CcdA"/>
</dbReference>
<evidence type="ECO:0000313" key="2">
    <source>
        <dbReference type="EMBL" id="BDY13420.1"/>
    </source>
</evidence>
<proteinExistence type="predicted"/>
<name>A0ABN6WWC9_9BACT</name>
<accession>A0ABN6WWC9</accession>
<protein>
    <recommendedName>
        <fullName evidence="4">Acetoacetyl-CoA synthase</fullName>
    </recommendedName>
</protein>
<keyword evidence="1" id="KW-1277">Toxin-antitoxin system</keyword>
<sequence length="66" mass="7694">MMRITTITLEASSTNTHCETASISHLSDTQKEKRRKEWLKSDQSAIEAYNRHIETNGLFGEEYRTF</sequence>
<keyword evidence="3" id="KW-1185">Reference proteome</keyword>
<organism evidence="2 3">
    <name type="scientific">Hydrogenimonas cancrithermarum</name>
    <dbReference type="NCBI Taxonomy" id="2993563"/>
    <lineage>
        <taxon>Bacteria</taxon>
        <taxon>Pseudomonadati</taxon>
        <taxon>Campylobacterota</taxon>
        <taxon>Epsilonproteobacteria</taxon>
        <taxon>Campylobacterales</taxon>
        <taxon>Hydrogenimonadaceae</taxon>
        <taxon>Hydrogenimonas</taxon>
    </lineage>
</organism>
<reference evidence="2 3" key="1">
    <citation type="submission" date="2023-03" db="EMBL/GenBank/DDBJ databases">
        <title>Description of Hydrogenimonas sp. ISO32.</title>
        <authorList>
            <person name="Mino S."/>
            <person name="Fukazawa S."/>
            <person name="Sawabe T."/>
        </authorList>
    </citation>
    <scope>NUCLEOTIDE SEQUENCE [LARGE SCALE GENOMIC DNA]</scope>
    <source>
        <strain evidence="2 3">ISO32</strain>
    </source>
</reference>
<evidence type="ECO:0000313" key="3">
    <source>
        <dbReference type="Proteomes" id="UP001321445"/>
    </source>
</evidence>